<keyword evidence="9" id="KW-0999">Mitochondrion inner membrane</keyword>
<accession>A0A6B9Q892</accession>
<dbReference type="GO" id="GO:0006123">
    <property type="term" value="P:mitochondrial electron transport, cytochrome c to oxygen"/>
    <property type="evidence" value="ECO:0007669"/>
    <property type="project" value="TreeGrafter"/>
</dbReference>
<feature type="transmembrane region" description="Helical" evidence="10">
    <location>
        <begin position="102"/>
        <end position="124"/>
    </location>
</feature>
<reference evidence="12" key="1">
    <citation type="submission" date="2019-01" db="EMBL/GenBank/DDBJ databases">
        <authorList>
            <person name="Feng J."/>
        </authorList>
    </citation>
    <scope>NUCLEOTIDE SEQUENCE</scope>
</reference>
<feature type="transmembrane region" description="Helical" evidence="10">
    <location>
        <begin position="178"/>
        <end position="208"/>
    </location>
</feature>
<dbReference type="PROSITE" id="PS50855">
    <property type="entry name" value="COX1"/>
    <property type="match status" value="1"/>
</dbReference>
<evidence type="ECO:0000256" key="1">
    <source>
        <dbReference type="ARBA" id="ARBA00001971"/>
    </source>
</evidence>
<feature type="transmembrane region" description="Helical" evidence="10">
    <location>
        <begin position="451"/>
        <end position="471"/>
    </location>
</feature>
<feature type="transmembrane region" description="Helical" evidence="10">
    <location>
        <begin position="301"/>
        <end position="324"/>
    </location>
</feature>
<keyword evidence="9" id="KW-0813">Transport</keyword>
<dbReference type="UniPathway" id="UPA00705"/>
<protein>
    <recommendedName>
        <fullName evidence="5 9">Cytochrome c oxidase subunit 1</fullName>
        <ecNumber evidence="9">7.1.1.9</ecNumber>
    </recommendedName>
</protein>
<feature type="transmembrane region" description="Helical" evidence="10">
    <location>
        <begin position="272"/>
        <end position="289"/>
    </location>
</feature>
<evidence type="ECO:0000256" key="6">
    <source>
        <dbReference type="ARBA" id="ARBA00022692"/>
    </source>
</evidence>
<feature type="transmembrane region" description="Helical" evidence="10">
    <location>
        <begin position="336"/>
        <end position="357"/>
    </location>
</feature>
<evidence type="ECO:0000256" key="8">
    <source>
        <dbReference type="ARBA" id="ARBA00023136"/>
    </source>
</evidence>
<dbReference type="Pfam" id="PF00115">
    <property type="entry name" value="COX1"/>
    <property type="match status" value="1"/>
</dbReference>
<dbReference type="CTD" id="4512"/>
<evidence type="ECO:0000256" key="5">
    <source>
        <dbReference type="ARBA" id="ARBA00015947"/>
    </source>
</evidence>
<dbReference type="EMBL" id="MK395167">
    <property type="protein sequence ID" value="QHE50292.1"/>
    <property type="molecule type" value="Genomic_DNA"/>
</dbReference>
<dbReference type="InterPro" id="IPR023616">
    <property type="entry name" value="Cyt_c_oxase-like_su1_dom"/>
</dbReference>
<comment type="subcellular location">
    <subcellularLocation>
        <location evidence="2">Membrane</location>
        <topology evidence="2">Multi-pass membrane protein</topology>
    </subcellularLocation>
    <subcellularLocation>
        <location evidence="9">Mitochondrion inner membrane</location>
        <topology evidence="9">Multi-pass membrane protein</topology>
    </subcellularLocation>
</comment>
<keyword evidence="8 9" id="KW-0472">Membrane</keyword>
<feature type="transmembrane region" description="Helical" evidence="10">
    <location>
        <begin position="377"/>
        <end position="400"/>
    </location>
</feature>
<feature type="transmembrane region" description="Helical" evidence="10">
    <location>
        <begin position="412"/>
        <end position="431"/>
    </location>
</feature>
<comment type="pathway">
    <text evidence="3 9">Energy metabolism; oxidative phosphorylation.</text>
</comment>
<evidence type="ECO:0000313" key="12">
    <source>
        <dbReference type="EMBL" id="QHE50292.1"/>
    </source>
</evidence>
<dbReference type="InterPro" id="IPR033944">
    <property type="entry name" value="Cyt_c_oxase_su1_dom"/>
</dbReference>
<dbReference type="RefSeq" id="YP_010184808.1">
    <property type="nucleotide sequence ID" value="NC_058306.1"/>
</dbReference>
<dbReference type="InterPro" id="IPR023615">
    <property type="entry name" value="Cyt_c_Oxase_su1_BS"/>
</dbReference>
<dbReference type="PANTHER" id="PTHR10422:SF18">
    <property type="entry name" value="CYTOCHROME C OXIDASE SUBUNIT 1"/>
    <property type="match status" value="1"/>
</dbReference>
<feature type="transmembrane region" description="Helical" evidence="10">
    <location>
        <begin position="20"/>
        <end position="39"/>
    </location>
</feature>
<comment type="function">
    <text evidence="9">Component of the cytochrome c oxidase, the last enzyme in the mitochondrial electron transport chain which drives oxidative phosphorylation. The respiratory chain contains 3 multisubunit complexes succinate dehydrogenase (complex II, CII), ubiquinol-cytochrome c oxidoreductase (cytochrome b-c1 complex, complex III, CIII) and cytochrome c oxidase (complex IV, CIV), that cooperate to transfer electrons derived from NADH and succinate to molecular oxygen, creating an electrochemical gradient over the inner membrane that drives transmembrane transport and the ATP synthase. Cytochrome c oxidase is the component of the respiratory chain that catalyzes the reduction of oxygen to water. Electrons originating from reduced cytochrome c in the intermembrane space (IMS) are transferred via the dinuclear copper A center (CU(A)) of subunit 2 and heme A of subunit 1 to the active site in subunit 1, a binuclear center (BNC) formed by heme A3 and copper B (CU(B)). The BNC reduces molecular oxygen to 2 water molecules using 4 electrons from cytochrome c in the IMS and 4 protons from the mitochondrial matrix.</text>
</comment>
<geneLocation type="mitochondrion" evidence="12"/>
<keyword evidence="9" id="KW-0679">Respiratory chain</keyword>
<comment type="catalytic activity">
    <reaction evidence="9">
        <text>4 Fe(II)-[cytochrome c] + O2 + 8 H(+)(in) = 4 Fe(III)-[cytochrome c] + 2 H2O + 4 H(+)(out)</text>
        <dbReference type="Rhea" id="RHEA:11436"/>
        <dbReference type="Rhea" id="RHEA-COMP:10350"/>
        <dbReference type="Rhea" id="RHEA-COMP:14399"/>
        <dbReference type="ChEBI" id="CHEBI:15377"/>
        <dbReference type="ChEBI" id="CHEBI:15378"/>
        <dbReference type="ChEBI" id="CHEBI:15379"/>
        <dbReference type="ChEBI" id="CHEBI:29033"/>
        <dbReference type="ChEBI" id="CHEBI:29034"/>
        <dbReference type="EC" id="7.1.1.9"/>
    </reaction>
</comment>
<gene>
    <name evidence="12" type="primary">COX1</name>
</gene>
<evidence type="ECO:0000256" key="10">
    <source>
        <dbReference type="SAM" id="Phobius"/>
    </source>
</evidence>
<name>A0A6B9Q892_9GAST</name>
<keyword evidence="9" id="KW-0408">Iron</keyword>
<dbReference type="CDD" id="cd01663">
    <property type="entry name" value="Cyt_c_Oxidase_I"/>
    <property type="match status" value="1"/>
</dbReference>
<dbReference type="GO" id="GO:0005743">
    <property type="term" value="C:mitochondrial inner membrane"/>
    <property type="evidence" value="ECO:0007669"/>
    <property type="project" value="UniProtKB-SubCell"/>
</dbReference>
<comment type="cofactor">
    <cofactor evidence="1">
        <name>heme</name>
        <dbReference type="ChEBI" id="CHEBI:30413"/>
    </cofactor>
</comment>
<feature type="transmembrane region" description="Helical" evidence="10">
    <location>
        <begin position="59"/>
        <end position="81"/>
    </location>
</feature>
<keyword evidence="7 10" id="KW-1133">Transmembrane helix</keyword>
<dbReference type="GO" id="GO:0045277">
    <property type="term" value="C:respiratory chain complex IV"/>
    <property type="evidence" value="ECO:0007669"/>
    <property type="project" value="InterPro"/>
</dbReference>
<feature type="transmembrane region" description="Helical" evidence="10">
    <location>
        <begin position="144"/>
        <end position="166"/>
    </location>
</feature>
<dbReference type="PANTHER" id="PTHR10422">
    <property type="entry name" value="CYTOCHROME C OXIDASE SUBUNIT 1"/>
    <property type="match status" value="1"/>
</dbReference>
<evidence type="ECO:0000256" key="9">
    <source>
        <dbReference type="RuleBase" id="RU000369"/>
    </source>
</evidence>
<keyword evidence="6 9" id="KW-0812">Transmembrane</keyword>
<dbReference type="GO" id="GO:0015990">
    <property type="term" value="P:electron transport coupled proton transport"/>
    <property type="evidence" value="ECO:0007669"/>
    <property type="project" value="TreeGrafter"/>
</dbReference>
<dbReference type="GO" id="GO:0046872">
    <property type="term" value="F:metal ion binding"/>
    <property type="evidence" value="ECO:0007669"/>
    <property type="project" value="UniProtKB-KW"/>
</dbReference>
<keyword evidence="9" id="KW-0349">Heme</keyword>
<organism evidence="12">
    <name type="scientific">Nipponacmea fuscoviridis</name>
    <dbReference type="NCBI Taxonomy" id="225302"/>
    <lineage>
        <taxon>Eukaryota</taxon>
        <taxon>Metazoa</taxon>
        <taxon>Spiralia</taxon>
        <taxon>Lophotrochozoa</taxon>
        <taxon>Mollusca</taxon>
        <taxon>Gastropoda</taxon>
        <taxon>Patellogastropoda</taxon>
        <taxon>Lottioidea</taxon>
        <taxon>Lottiidae</taxon>
        <taxon>Nipponacmea</taxon>
    </lineage>
</organism>
<dbReference type="PRINTS" id="PR01165">
    <property type="entry name" value="CYCOXIDASEI"/>
</dbReference>
<dbReference type="GeneID" id="68212745"/>
<dbReference type="Gene3D" id="1.20.210.10">
    <property type="entry name" value="Cytochrome c oxidase-like, subunit I domain"/>
    <property type="match status" value="1"/>
</dbReference>
<evidence type="ECO:0000256" key="3">
    <source>
        <dbReference type="ARBA" id="ARBA00004673"/>
    </source>
</evidence>
<feature type="domain" description="Cytochrome oxidase subunit I profile" evidence="11">
    <location>
        <begin position="1"/>
        <end position="503"/>
    </location>
</feature>
<dbReference type="GO" id="GO:0004129">
    <property type="term" value="F:cytochrome-c oxidase activity"/>
    <property type="evidence" value="ECO:0007669"/>
    <property type="project" value="UniProtKB-EC"/>
</dbReference>
<sequence>MSRWASSTNHKDIGSMYMMLGFLGGVSGATLSLFIRLHLMHSSKLLITGNLYNAVVTAHAFMMIFFMVMPVLIGGFGNWLVPLMIPAPDLGLPRLNNMSFWFIPHSLMFLVVSTMTDSAVGTGWTMYPPLSSIEGHYSPCVDMAVFSLHLSGIASIFASINFITTIKHARGPRKDISSLPLFVAAIGVTSFLLLLSVPVLAGALTMLLTDRSVNTSFFDPEGGGDPILFQHLFWFFGHPEVYILILPGFGAISHVFMYWAGKDKAFGHSSMVYAMGSIGVLGFVVWGHHMFTVGMDVDSRAYFTSATMIIAVPTGVKVFSWLGTLMGGALRYEAPLLWGLGFLGLFTLGGLTGVILANASLDIMLHDTYFVVGHFHYVLSMGAVFTIFGAVTHFFPLFTGVTMHGRMTTKHFFNMLVGVNLTFMPHHFLGLSGMPRRVFDYPVGYSFWHSVSSMGAIIDLLTLNYFILILWEAFGVQRPFVDFMHQPTMREWYSRTLILPAEQHAARSMDSSWYWK</sequence>
<keyword evidence="9" id="KW-0186">Copper</keyword>
<keyword evidence="9" id="KW-0479">Metal-binding</keyword>
<evidence type="ECO:0000256" key="2">
    <source>
        <dbReference type="ARBA" id="ARBA00004141"/>
    </source>
</evidence>
<evidence type="ECO:0000256" key="7">
    <source>
        <dbReference type="ARBA" id="ARBA00022989"/>
    </source>
</evidence>
<feature type="transmembrane region" description="Helical" evidence="10">
    <location>
        <begin position="241"/>
        <end position="260"/>
    </location>
</feature>
<comment type="similarity">
    <text evidence="4 9">Belongs to the heme-copper respiratory oxidase family.</text>
</comment>
<evidence type="ECO:0000256" key="4">
    <source>
        <dbReference type="ARBA" id="ARBA00009578"/>
    </source>
</evidence>
<keyword evidence="9" id="KW-0249">Electron transport</keyword>
<dbReference type="InterPro" id="IPR036927">
    <property type="entry name" value="Cyt_c_oxase-like_su1_sf"/>
</dbReference>
<keyword evidence="9 12" id="KW-0496">Mitochondrion</keyword>
<dbReference type="EC" id="7.1.1.9" evidence="9"/>
<dbReference type="AlphaFoldDB" id="A0A6B9Q892"/>
<dbReference type="GO" id="GO:0020037">
    <property type="term" value="F:heme binding"/>
    <property type="evidence" value="ECO:0007669"/>
    <property type="project" value="InterPro"/>
</dbReference>
<dbReference type="PROSITE" id="PS00077">
    <property type="entry name" value="COX1_CUB"/>
    <property type="match status" value="1"/>
</dbReference>
<proteinExistence type="inferred from homology"/>
<dbReference type="InterPro" id="IPR000883">
    <property type="entry name" value="Cyt_C_Oxase_1"/>
</dbReference>
<evidence type="ECO:0000259" key="11">
    <source>
        <dbReference type="PROSITE" id="PS50855"/>
    </source>
</evidence>
<dbReference type="SUPFAM" id="SSF81442">
    <property type="entry name" value="Cytochrome c oxidase subunit I-like"/>
    <property type="match status" value="1"/>
</dbReference>